<comment type="caution">
    <text evidence="1">The sequence shown here is derived from an EMBL/GenBank/DDBJ whole genome shotgun (WGS) entry which is preliminary data.</text>
</comment>
<dbReference type="EMBL" id="BPLR01021644">
    <property type="protein sequence ID" value="GIX92006.1"/>
    <property type="molecule type" value="Genomic_DNA"/>
</dbReference>
<proteinExistence type="predicted"/>
<sequence>MWIGDRRKELGNSTLARERIVCSTLQDKFIENERHLGRHRLYYGTSQTCGYGREEFGYPTLTRERIVCSTL</sequence>
<dbReference type="Proteomes" id="UP001054945">
    <property type="component" value="Unassembled WGS sequence"/>
</dbReference>
<protein>
    <submittedName>
        <fullName evidence="1">Uncharacterized protein</fullName>
    </submittedName>
</protein>
<name>A0AAV4P8H4_CAEEX</name>
<dbReference type="AlphaFoldDB" id="A0AAV4P8H4"/>
<gene>
    <name evidence="1" type="ORF">CEXT_599411</name>
</gene>
<accession>A0AAV4P8H4</accession>
<organism evidence="1 2">
    <name type="scientific">Caerostris extrusa</name>
    <name type="common">Bark spider</name>
    <name type="synonym">Caerostris bankana</name>
    <dbReference type="NCBI Taxonomy" id="172846"/>
    <lineage>
        <taxon>Eukaryota</taxon>
        <taxon>Metazoa</taxon>
        <taxon>Ecdysozoa</taxon>
        <taxon>Arthropoda</taxon>
        <taxon>Chelicerata</taxon>
        <taxon>Arachnida</taxon>
        <taxon>Araneae</taxon>
        <taxon>Araneomorphae</taxon>
        <taxon>Entelegynae</taxon>
        <taxon>Araneoidea</taxon>
        <taxon>Araneidae</taxon>
        <taxon>Caerostris</taxon>
    </lineage>
</organism>
<keyword evidence="2" id="KW-1185">Reference proteome</keyword>
<evidence type="ECO:0000313" key="1">
    <source>
        <dbReference type="EMBL" id="GIX92006.1"/>
    </source>
</evidence>
<reference evidence="1 2" key="1">
    <citation type="submission" date="2021-06" db="EMBL/GenBank/DDBJ databases">
        <title>Caerostris extrusa draft genome.</title>
        <authorList>
            <person name="Kono N."/>
            <person name="Arakawa K."/>
        </authorList>
    </citation>
    <scope>NUCLEOTIDE SEQUENCE [LARGE SCALE GENOMIC DNA]</scope>
</reference>
<evidence type="ECO:0000313" key="2">
    <source>
        <dbReference type="Proteomes" id="UP001054945"/>
    </source>
</evidence>